<evidence type="ECO:0000313" key="3">
    <source>
        <dbReference type="EMBL" id="SME89066.1"/>
    </source>
</evidence>
<proteinExistence type="predicted"/>
<organism evidence="3 4">
    <name type="scientific">Kocuria marina subsp. indica</name>
    <dbReference type="NCBI Taxonomy" id="1049583"/>
    <lineage>
        <taxon>Bacteria</taxon>
        <taxon>Bacillati</taxon>
        <taxon>Actinomycetota</taxon>
        <taxon>Actinomycetes</taxon>
        <taxon>Micrococcales</taxon>
        <taxon>Micrococcaceae</taxon>
        <taxon>Kocuria</taxon>
    </lineage>
</organism>
<feature type="compositionally biased region" description="Low complexity" evidence="1">
    <location>
        <begin position="142"/>
        <end position="157"/>
    </location>
</feature>
<gene>
    <name evidence="3" type="ORF">SAMN06296028_101142</name>
</gene>
<keyword evidence="2" id="KW-0812">Transmembrane</keyword>
<protein>
    <submittedName>
        <fullName evidence="3">Uncharacterized protein</fullName>
    </submittedName>
</protein>
<name>A0A1X7C3A5_9MICC</name>
<accession>A0A1X7C3A5</accession>
<feature type="region of interest" description="Disordered" evidence="1">
    <location>
        <begin position="54"/>
        <end position="203"/>
    </location>
</feature>
<dbReference type="Proteomes" id="UP000192929">
    <property type="component" value="Unassembled WGS sequence"/>
</dbReference>
<feature type="compositionally biased region" description="Pro residues" evidence="1">
    <location>
        <begin position="75"/>
        <end position="102"/>
    </location>
</feature>
<evidence type="ECO:0000256" key="1">
    <source>
        <dbReference type="SAM" id="MobiDB-lite"/>
    </source>
</evidence>
<keyword evidence="2" id="KW-0472">Membrane</keyword>
<reference evidence="4" key="1">
    <citation type="submission" date="2017-04" db="EMBL/GenBank/DDBJ databases">
        <authorList>
            <person name="Varghese N."/>
            <person name="Submissions S."/>
        </authorList>
    </citation>
    <scope>NUCLEOTIDE SEQUENCE [LARGE SCALE GENOMIC DNA]</scope>
    <source>
        <strain evidence="4">NIO-1021</strain>
    </source>
</reference>
<keyword evidence="4" id="KW-1185">Reference proteome</keyword>
<keyword evidence="2" id="KW-1133">Transmembrane helix</keyword>
<feature type="region of interest" description="Disordered" evidence="1">
    <location>
        <begin position="1"/>
        <end position="28"/>
    </location>
</feature>
<dbReference type="EMBL" id="FXAC01000001">
    <property type="protein sequence ID" value="SME89066.1"/>
    <property type="molecule type" value="Genomic_DNA"/>
</dbReference>
<feature type="transmembrane region" description="Helical" evidence="2">
    <location>
        <begin position="35"/>
        <end position="56"/>
    </location>
</feature>
<feature type="compositionally biased region" description="Pro residues" evidence="1">
    <location>
        <begin position="110"/>
        <end position="141"/>
    </location>
</feature>
<feature type="compositionally biased region" description="Pro residues" evidence="1">
    <location>
        <begin position="158"/>
        <end position="178"/>
    </location>
</feature>
<dbReference type="AlphaFoldDB" id="A0A1X7C3A5"/>
<evidence type="ECO:0000256" key="2">
    <source>
        <dbReference type="SAM" id="Phobius"/>
    </source>
</evidence>
<dbReference type="PRINTS" id="PR01217">
    <property type="entry name" value="PRICHEXTENSN"/>
</dbReference>
<evidence type="ECO:0000313" key="4">
    <source>
        <dbReference type="Proteomes" id="UP000192929"/>
    </source>
</evidence>
<sequence>MGNSIQDDLFGEDTQSPEGTATPARSGVRRYMAPVALGGAALLVLVGVGAVAFTGLSGSSDDDPANFATETPTVTPSPTPSATPSASPTPSPQITPLVPPSRPAEQYYVPAPPPVVPAPPVAPAPPAAPVPPAPTSTPRPAPSTATPAPTKSQAPEPTRAPRPTQPPAPTRPPAPTADPDPTQKESKPAPITTPGKGQTSPGR</sequence>